<feature type="compositionally biased region" description="Basic and acidic residues" evidence="1">
    <location>
        <begin position="352"/>
        <end position="363"/>
    </location>
</feature>
<name>A0AAJ0CEX7_9HYPO</name>
<keyword evidence="3" id="KW-1185">Reference proteome</keyword>
<evidence type="ECO:0000313" key="3">
    <source>
        <dbReference type="Proteomes" id="UP001251528"/>
    </source>
</evidence>
<dbReference type="EMBL" id="JASWJB010000348">
    <property type="protein sequence ID" value="KAK2591287.1"/>
    <property type="molecule type" value="Genomic_DNA"/>
</dbReference>
<reference evidence="2" key="1">
    <citation type="submission" date="2023-06" db="EMBL/GenBank/DDBJ databases">
        <title>Conoideocrella luteorostrata (Hypocreales: Clavicipitaceae), a potential biocontrol fungus for elongate hemlock scale in United States Christmas tree production areas.</title>
        <authorList>
            <person name="Barrett H."/>
            <person name="Lovett B."/>
            <person name="Macias A.M."/>
            <person name="Stajich J.E."/>
            <person name="Kasson M.T."/>
        </authorList>
    </citation>
    <scope>NUCLEOTIDE SEQUENCE</scope>
    <source>
        <strain evidence="2">ARSEF 14590</strain>
    </source>
</reference>
<proteinExistence type="predicted"/>
<dbReference type="Proteomes" id="UP001251528">
    <property type="component" value="Unassembled WGS sequence"/>
</dbReference>
<feature type="region of interest" description="Disordered" evidence="1">
    <location>
        <begin position="347"/>
        <end position="426"/>
    </location>
</feature>
<dbReference type="AlphaFoldDB" id="A0AAJ0CEX7"/>
<accession>A0AAJ0CEX7</accession>
<evidence type="ECO:0000313" key="2">
    <source>
        <dbReference type="EMBL" id="KAK2591287.1"/>
    </source>
</evidence>
<gene>
    <name evidence="2" type="ORF">QQS21_011039</name>
</gene>
<feature type="compositionally biased region" description="Polar residues" evidence="1">
    <location>
        <begin position="417"/>
        <end position="426"/>
    </location>
</feature>
<sequence length="426" mass="49048">MGRPIETASSIFEFLTYPNPHVTHREVGSKNNTRSQLYYLPKKVKKWNEFDNFKVLKHVFGGRLFEEALRGDRELPPYPTIDKLTDCMLKSENHTRDLIHKWNKTMVTAALGPIQYLFHPVIWYKGTAPDKKEMLPRPMHSQQKKRHQPSRKSSAAARSRKMQFLSRLNADSGSSPPVESPTKVDCLERFPKEYKPSTKWNSSSMLELIDSVSHEWDLARTSDNRAYPVKQAFTYCIKNLCRYGCILTCKEAFIFRIRPLDGKPTTGTEDTSELKKQLIDNGLLEYASVPWDNHCHGKLEEHDSWTINLALWFIHVLAGNNYEVDWEYDLLQNEDLKALTAEITTETSSAKTKLDEVGVKELSADEPSDNASSESSDSHESRESRTPNLSPAVKRKRDRAENDNYQLSFSKRPATDMRQSIWDSDN</sequence>
<protein>
    <submittedName>
        <fullName evidence="2">Uncharacterized protein</fullName>
    </submittedName>
</protein>
<evidence type="ECO:0000256" key="1">
    <source>
        <dbReference type="SAM" id="MobiDB-lite"/>
    </source>
</evidence>
<feature type="region of interest" description="Disordered" evidence="1">
    <location>
        <begin position="133"/>
        <end position="158"/>
    </location>
</feature>
<feature type="compositionally biased region" description="Basic and acidic residues" evidence="1">
    <location>
        <begin position="376"/>
        <end position="385"/>
    </location>
</feature>
<comment type="caution">
    <text evidence="2">The sequence shown here is derived from an EMBL/GenBank/DDBJ whole genome shotgun (WGS) entry which is preliminary data.</text>
</comment>
<organism evidence="2 3">
    <name type="scientific">Conoideocrella luteorostrata</name>
    <dbReference type="NCBI Taxonomy" id="1105319"/>
    <lineage>
        <taxon>Eukaryota</taxon>
        <taxon>Fungi</taxon>
        <taxon>Dikarya</taxon>
        <taxon>Ascomycota</taxon>
        <taxon>Pezizomycotina</taxon>
        <taxon>Sordariomycetes</taxon>
        <taxon>Hypocreomycetidae</taxon>
        <taxon>Hypocreales</taxon>
        <taxon>Clavicipitaceae</taxon>
        <taxon>Conoideocrella</taxon>
    </lineage>
</organism>